<dbReference type="Proteomes" id="UP000178656">
    <property type="component" value="Unassembled WGS sequence"/>
</dbReference>
<evidence type="ECO:0000313" key="2">
    <source>
        <dbReference type="Proteomes" id="UP000178656"/>
    </source>
</evidence>
<comment type="caution">
    <text evidence="1">The sequence shown here is derived from an EMBL/GenBank/DDBJ whole genome shotgun (WGS) entry which is preliminary data.</text>
</comment>
<dbReference type="EMBL" id="MFGM01000017">
    <property type="protein sequence ID" value="OGF37691.1"/>
    <property type="molecule type" value="Genomic_DNA"/>
</dbReference>
<gene>
    <name evidence="1" type="ORF">A2482_01800</name>
</gene>
<proteinExistence type="predicted"/>
<reference evidence="1 2" key="1">
    <citation type="journal article" date="2016" name="Nat. Commun.">
        <title>Thousands of microbial genomes shed light on interconnected biogeochemical processes in an aquifer system.</title>
        <authorList>
            <person name="Anantharaman K."/>
            <person name="Brown C.T."/>
            <person name="Hug L.A."/>
            <person name="Sharon I."/>
            <person name="Castelle C.J."/>
            <person name="Probst A.J."/>
            <person name="Thomas B.C."/>
            <person name="Singh A."/>
            <person name="Wilkins M.J."/>
            <person name="Karaoz U."/>
            <person name="Brodie E.L."/>
            <person name="Williams K.H."/>
            <person name="Hubbard S.S."/>
            <person name="Banfield J.F."/>
        </authorList>
    </citation>
    <scope>NUCLEOTIDE SEQUENCE [LARGE SCALE GENOMIC DNA]</scope>
</reference>
<accession>A0A1F5TGM3</accession>
<sequence length="152" mass="17831">MQEEDRKRRIKTNEPINSFAQADSELNELNTLIASLDVQLAAARRDKDKRADCEKRVDWEGRTKCLRALAEERRIVLKKWIKESVAQEIAKRRQAMAQMFAAELDMDNDLDLHKACLRLLHELKKTHFETMTDEQRDMLIFVLSKLHAKIPT</sequence>
<protein>
    <submittedName>
        <fullName evidence="1">Uncharacterized protein</fullName>
    </submittedName>
</protein>
<evidence type="ECO:0000313" key="1">
    <source>
        <dbReference type="EMBL" id="OGF37691.1"/>
    </source>
</evidence>
<organism evidence="1 2">
    <name type="scientific">Candidatus Falkowbacteria bacterium RIFOXYC2_FULL_48_21</name>
    <dbReference type="NCBI Taxonomy" id="1798005"/>
    <lineage>
        <taxon>Bacteria</taxon>
        <taxon>Candidatus Falkowiibacteriota</taxon>
    </lineage>
</organism>
<dbReference type="AlphaFoldDB" id="A0A1F5TGM3"/>
<name>A0A1F5TGM3_9BACT</name>